<reference evidence="4 5" key="2">
    <citation type="journal article" date="2013" name="Genome Biol. Evol.">
        <title>Genome sequencing of Giardia lamblia genotypes A2 and B isolates (DH and GS) and comparative analysis with the genomes of genotypes A1 and E (WB and Pig).</title>
        <authorList>
            <person name="Adam R.D."/>
            <person name="Dahlstrom E.W."/>
            <person name="Martens C.A."/>
            <person name="Bruno D.P."/>
            <person name="Barbian K.D."/>
            <person name="Ricklefs S.M."/>
            <person name="Hernandez M.M."/>
            <person name="Narla N.P."/>
            <person name="Patel R.B."/>
            <person name="Porcella S.F."/>
            <person name="Nash T.E."/>
        </authorList>
    </citation>
    <scope>NUCLEOTIDE SEQUENCE [LARGE SCALE GENOMIC DNA]</scope>
    <source>
        <strain evidence="4 5">DH</strain>
    </source>
</reference>
<evidence type="ECO:0000256" key="2">
    <source>
        <dbReference type="SAM" id="MobiDB-lite"/>
    </source>
</evidence>
<dbReference type="GO" id="GO:0038203">
    <property type="term" value="P:TORC2 signaling"/>
    <property type="evidence" value="ECO:0007669"/>
    <property type="project" value="TreeGrafter"/>
</dbReference>
<feature type="region of interest" description="Disordered" evidence="2">
    <location>
        <begin position="2198"/>
        <end position="2217"/>
    </location>
</feature>
<name>V6TAG0_GIAIN</name>
<reference evidence="5" key="1">
    <citation type="submission" date="2012-02" db="EMBL/GenBank/DDBJ databases">
        <title>Genome sequencing of Giardia lamblia Genotypes A2 and B isolates (DH and GS) and comparative analysis with the genomes of Genotypes A1 and E (WB and Pig).</title>
        <authorList>
            <person name="Adam R."/>
            <person name="Dahlstrom E."/>
            <person name="Martens C."/>
            <person name="Bruno D."/>
            <person name="Barbian K."/>
            <person name="Porcella S.F."/>
            <person name="Nash T."/>
        </authorList>
    </citation>
    <scope>NUCLEOTIDE SEQUENCE</scope>
    <source>
        <strain evidence="5">DH</strain>
    </source>
</reference>
<organism evidence="4 5">
    <name type="scientific">Giardia intestinalis</name>
    <name type="common">Giardia lamblia</name>
    <dbReference type="NCBI Taxonomy" id="5741"/>
    <lineage>
        <taxon>Eukaryota</taxon>
        <taxon>Metamonada</taxon>
        <taxon>Diplomonadida</taxon>
        <taxon>Hexamitidae</taxon>
        <taxon>Giardiinae</taxon>
        <taxon>Giardia</taxon>
    </lineage>
</organism>
<feature type="domain" description="Rapamycin-insensitive companion of mTOR" evidence="3">
    <location>
        <begin position="1486"/>
        <end position="1572"/>
    </location>
</feature>
<dbReference type="VEuPathDB" id="GiardiaDB:GL50803_0042676"/>
<evidence type="ECO:0000256" key="1">
    <source>
        <dbReference type="SAM" id="Coils"/>
    </source>
</evidence>
<proteinExistence type="predicted"/>
<gene>
    <name evidence="4" type="ORF">DHA2_42676</name>
</gene>
<dbReference type="GO" id="GO:0031932">
    <property type="term" value="C:TORC2 complex"/>
    <property type="evidence" value="ECO:0007669"/>
    <property type="project" value="InterPro"/>
</dbReference>
<dbReference type="PANTHER" id="PTHR13298">
    <property type="entry name" value="CYTOSOLIC REGULATOR PIANISSIMO"/>
    <property type="match status" value="1"/>
</dbReference>
<sequence>MGRSMTYDLTPFEQNFTPLIQYATHFEQYEENVRHFRVLPDAIAVLIEYISMEMTRSAAAAKELQNQINKAATEISIAIRTLMLTQYRLTQRALFKLITALCFEGSKVPRRLLRNGCQILMARHLEIHSLDHSTEDTCLTDCIGAMISVDPKGISTAIINAVASIATDKADALQLECMALCQQMVIYGVSNSEPAMRVFFDQLTEPERINEVYINSAVILRLISSKRTPEEDTKIKHNVDRLLVPLCTKTEMPDDDEETQNRPSNTEYLREAEDIQRDLDDVALKLRILESNRQTIEKAIQNTSDMMLALSEELDSTNNSIRNLSHIVHNYQKILNTLGDDSSKHQLEITTRKDLLSAQHSHQIEDHKRAELESKLVQIQSAKTAYIEKYTGLSAQIEELQKKESALYEEIRQKNGAQQRAMDMFFVSEGLRPGHPADKHAKTDVHGKKQRSLNTGPSSLKAGGFGASTALTSDADASINQVGKKLISHMCRVRQEAVDARLKKQPQNFEYQSGSKTVRVSSRTEITKHLLYCLLSTHTGLLYLLSLPCGLKGVLNNLLTLKDFDGTKRAIYELLFDILGDKRIFKSRFMQKFVSPAQLLSLKNSTTYPSTELHRFQSAIALTELSLSNSPGNKLGIQQTKSTAGLRLAETKGNLLTSTTTLRSKQKANTSAQLQPSHLRYLSNFVNESSQTNSVIESQEVPVAQRSSYSSKGCPGLGDVYMYSSSNYGALAALAMEISPNFSMTMSASFSGMVTSELNLLELLFIDELYLASLGCPSSYGSYTDSDITADHMMWVLITLARAGLVEVLCWELMSDSSMSYGPALMLLTLFLSKCVQLLPRTYSNPIISLSSLISYYIGNLCEKSKANLNTTGLSRLWSGSSSGSLAYNSFLNFQRSISIYAEMYEFVFTQGYFNQYVNQINLSQQQIDLHHYIHEKELERHGNNLSEDSLFERLRQLVETRSKLKFSDIIKAYIAINDNGFAKKMLKERILHINLELYRIRLNYLDQAIQKLFVHLTSTKGGLRVGISSVECKTGFDFYYFRIDSFLKSGELSDYPSYWGWNSISALIGFLSNQFGHAGETQAEVKSVWTKVTPIFENILSFMDGTIKQFHDSIQKLKRANYKKLNLDAATSITMANLPEGFTEERTGAAGSKSLVPIVAGYTPGFTPSTLLLQSIGGDQDSSEMQSLELYKQCSDLKLGALFELPITEYTLYICRTCIGMLSLLVRHPEGIALIRKSRLASVLYDILDSASKDEGLLSKENYKANLSLGAVAAIGVLSSTDLGLYIMASLNLSTGRTDSLWKPIKQLIKQDTRPDLAQHLVMSLNYSASLTQTSLLPGIVELYSSTSEKADIMNHSLRDNKGETGGSTNVANMLSPGVMEQKRATPDKSLTIHDIDPTDHFNILFSELNKESRECMVEALKSSNVSTRYFSTFHIAAMVRQRHTFLKEYNVTCLCSSCLSVFEHHFVDLRSHSIQLKTLNDVFWAAECLVAQCRDPITEIAICALIALEELSSEKNVLILEYIVSLKPSFVTYGRIGEVLIERLASCPAGLHYIKDEKNILMPLLEYWANSLAPAMEWTLNLEARIYSNIDLGIAQNYSLPAFFQEKIPYRVRGDAASLTFYKADELMYDHLVMPHHTRLGRSSLYLPYSSIDMPPAFRELFIANTGQIREKDTASSTSIGFERPASALSFLTTEAMTGRLNKGMSNPCGFFSDYMNQYNGPDSSHRNRVSNILPTHLRPCLLAELAKTPQGCELIIKTGIFKTIMEILLNPVENRFTLQYRASLWSIAFIAQSEAGFKEIIAKASLDPSCNYLRQDSISISNETLDGNDDESIHSVYTCHSVASSFITAGEQSGATNWNPINSMTNAFGGTGLISNIPGYQLTGLSLGDAPMLSTRGKLMHTVCSHRGGTISNIFNKTSCSTSHLYETSSQCSASNESFIHYKHDWKFPPLLLHLLHNLAIFSDSYKVKQTATLCISHCCLNARIRSYFVDKLGWEVTRLSRSGESYGCLPPVELFDTFYRAKLLSNEEVETFIMTPLRSIHSSHTTMTQTEGVSGANSHARGTPREDNHHAGGRSHNMLMDTSLHIANMAGANINIGMSIASSLNFRERMPVRQQSSSALSLNITDEKMEEIKTLLKYTTTTTSPLPVELSSDSAVDYIWLNLENIYDKDFVLRTLKLEERYKALGLIEVPQKDENDQPKKLQSTPTNELDTPVKTPLHIMATRGTARIKGMRLMQADSYVTNPRAYLPCGCTAGIIISKASIDARLQQPTSQMVPSGQLLTAASLTDRFQALCRKFIGSLPKEVAFYLMHDNDNEDIINAFIQQISIEGAKIQRRNKKFAHANELVVISSLRSGERLNVFESQILMYCNYLLSAYEPDVQQASTAIGILVDNSMPYRNPNIDYCKADNVPRDSFFLVISQILATWPLLPIARRALLKVCDRPTLRTLKVLDSLSTFAEDIEMTGLA</sequence>
<dbReference type="PANTHER" id="PTHR13298:SF11">
    <property type="entry name" value="RAPAMYCIN-INSENSITIVE COMPANION OF MTOR"/>
    <property type="match status" value="1"/>
</dbReference>
<evidence type="ECO:0000313" key="4">
    <source>
        <dbReference type="EMBL" id="ESU35878.1"/>
    </source>
</evidence>
<dbReference type="Proteomes" id="UP000018320">
    <property type="component" value="Unassembled WGS sequence"/>
</dbReference>
<feature type="compositionally biased region" description="Basic and acidic residues" evidence="2">
    <location>
        <begin position="435"/>
        <end position="447"/>
    </location>
</feature>
<keyword evidence="1" id="KW-0175">Coiled coil</keyword>
<dbReference type="VEuPathDB" id="GiardiaDB:GL50581_650"/>
<evidence type="ECO:0000313" key="5">
    <source>
        <dbReference type="Proteomes" id="UP000018320"/>
    </source>
</evidence>
<dbReference type="InterPro" id="IPR028268">
    <property type="entry name" value="Pianissimo_fam"/>
</dbReference>
<evidence type="ECO:0000259" key="3">
    <source>
        <dbReference type="Pfam" id="PF14663"/>
    </source>
</evidence>
<feature type="coiled-coil region" evidence="1">
    <location>
        <begin position="54"/>
        <end position="81"/>
    </location>
</feature>
<dbReference type="VEuPathDB" id="GiardiaDB:DHA2_42676"/>
<comment type="caution">
    <text evidence="4">The sequence shown here is derived from an EMBL/GenBank/DDBJ whole genome shotgun (WGS) entry which is preliminary data.</text>
</comment>
<feature type="region of interest" description="Disordered" evidence="2">
    <location>
        <begin position="431"/>
        <end position="459"/>
    </location>
</feature>
<dbReference type="VEuPathDB" id="GiardiaDB:QR46_3972"/>
<dbReference type="EMBL" id="AHGT01000065">
    <property type="protein sequence ID" value="ESU35878.1"/>
    <property type="molecule type" value="Genomic_DNA"/>
</dbReference>
<dbReference type="Pfam" id="PF14663">
    <property type="entry name" value="RasGEF_N_2"/>
    <property type="match status" value="1"/>
</dbReference>
<feature type="coiled-coil region" evidence="1">
    <location>
        <begin position="383"/>
        <end position="417"/>
    </location>
</feature>
<dbReference type="InterPro" id="IPR029453">
    <property type="entry name" value="Rictor_IV"/>
</dbReference>
<accession>V6TAG0</accession>
<feature type="region of interest" description="Disordered" evidence="2">
    <location>
        <begin position="2053"/>
        <end position="2079"/>
    </location>
</feature>
<feature type="compositionally biased region" description="Polar residues" evidence="2">
    <location>
        <begin position="2205"/>
        <end position="2214"/>
    </location>
</feature>
<dbReference type="InterPro" id="IPR016024">
    <property type="entry name" value="ARM-type_fold"/>
</dbReference>
<protein>
    <submittedName>
        <fullName evidence="4">Chromosome segregation ATPase</fullName>
    </submittedName>
</protein>
<dbReference type="SUPFAM" id="SSF48371">
    <property type="entry name" value="ARM repeat"/>
    <property type="match status" value="1"/>
</dbReference>